<evidence type="ECO:0000313" key="3">
    <source>
        <dbReference type="Proteomes" id="UP000326458"/>
    </source>
</evidence>
<proteinExistence type="predicted"/>
<name>A0A5N3WBJ1_MUNMU</name>
<dbReference type="InterPro" id="IPR040453">
    <property type="entry name" value="Mnd1_HTH"/>
</dbReference>
<evidence type="ECO:0000259" key="1">
    <source>
        <dbReference type="Pfam" id="PF03962"/>
    </source>
</evidence>
<accession>A0A5N3WBJ1</accession>
<dbReference type="Pfam" id="PF03962">
    <property type="entry name" value="Mnd1"/>
    <property type="match status" value="1"/>
</dbReference>
<reference evidence="2 3" key="1">
    <citation type="submission" date="2019-06" db="EMBL/GenBank/DDBJ databases">
        <title>Discovery of a novel chromosome fission-fusion reversal in muntjac.</title>
        <authorList>
            <person name="Mudd A.B."/>
            <person name="Bredeson J.V."/>
            <person name="Baum R."/>
            <person name="Hockemeyer D."/>
            <person name="Rokhsar D.S."/>
        </authorList>
    </citation>
    <scope>NUCLEOTIDE SEQUENCE [LARGE SCALE GENOMIC DNA]</scope>
    <source>
        <strain evidence="2">UTSW_UCB_Mm</strain>
        <tissue evidence="2">Fibroblast cell line</tissue>
    </source>
</reference>
<protein>
    <recommendedName>
        <fullName evidence="1">Mnd1 HTH domain-containing protein</fullName>
    </recommendedName>
</protein>
<sequence length="111" mass="12624">MTSVFPYIFSVTTLIFPSLSGIKLHLPFLSAMSVKEVLQSLVDDGMVDCERIGTSNYYWAFPSKALHARKRKLEVLDSQFFLGLQKNLWEGTESSQIYPCTPPPTKYTKQI</sequence>
<keyword evidence="3" id="KW-1185">Reference proteome</keyword>
<dbReference type="Proteomes" id="UP000326458">
    <property type="component" value="Unassembled WGS sequence"/>
</dbReference>
<dbReference type="AlphaFoldDB" id="A0A5N3WBJ1"/>
<feature type="domain" description="Mnd1 HTH" evidence="1">
    <location>
        <begin position="30"/>
        <end position="62"/>
    </location>
</feature>
<organism evidence="2 3">
    <name type="scientific">Muntiacus muntjak</name>
    <name type="common">Barking deer</name>
    <name type="synonym">Indian muntjac</name>
    <dbReference type="NCBI Taxonomy" id="9888"/>
    <lineage>
        <taxon>Eukaryota</taxon>
        <taxon>Metazoa</taxon>
        <taxon>Chordata</taxon>
        <taxon>Craniata</taxon>
        <taxon>Vertebrata</taxon>
        <taxon>Euteleostomi</taxon>
        <taxon>Mammalia</taxon>
        <taxon>Eutheria</taxon>
        <taxon>Laurasiatheria</taxon>
        <taxon>Artiodactyla</taxon>
        <taxon>Ruminantia</taxon>
        <taxon>Pecora</taxon>
        <taxon>Cervidae</taxon>
        <taxon>Muntiacinae</taxon>
        <taxon>Muntiacus</taxon>
    </lineage>
</organism>
<evidence type="ECO:0000313" key="2">
    <source>
        <dbReference type="EMBL" id="KAB0359080.1"/>
    </source>
</evidence>
<comment type="caution">
    <text evidence="2">The sequence shown here is derived from an EMBL/GenBank/DDBJ whole genome shotgun (WGS) entry which is preliminary data.</text>
</comment>
<gene>
    <name evidence="2" type="ORF">FD754_003236</name>
</gene>
<dbReference type="EMBL" id="VCEA01000001">
    <property type="protein sequence ID" value="KAB0359080.1"/>
    <property type="molecule type" value="Genomic_DNA"/>
</dbReference>